<dbReference type="HAMAP" id="MF_04133">
    <property type="entry name" value="CAPSID_LAMBDA"/>
    <property type="match status" value="1"/>
</dbReference>
<gene>
    <name evidence="1" type="ORF">J2Z76_000452</name>
</gene>
<dbReference type="RefSeq" id="WP_209510349.1">
    <property type="nucleotide sequence ID" value="NZ_JAGGKS010000001.1"/>
</dbReference>
<name>A0ABS4GA91_9FIRM</name>
<evidence type="ECO:0000313" key="2">
    <source>
        <dbReference type="Proteomes" id="UP001519342"/>
    </source>
</evidence>
<accession>A0ABS4GA91</accession>
<dbReference type="Gene3D" id="3.30.1930.10">
    <property type="entry name" value="capsid protein of prophage domain"/>
    <property type="match status" value="1"/>
</dbReference>
<reference evidence="1 2" key="1">
    <citation type="submission" date="2021-03" db="EMBL/GenBank/DDBJ databases">
        <title>Genomic Encyclopedia of Type Strains, Phase IV (KMG-IV): sequencing the most valuable type-strain genomes for metagenomic binning, comparative biology and taxonomic classification.</title>
        <authorList>
            <person name="Goeker M."/>
        </authorList>
    </citation>
    <scope>NUCLEOTIDE SEQUENCE [LARGE SCALE GENOMIC DNA]</scope>
    <source>
        <strain evidence="1 2">DSM 24004</strain>
    </source>
</reference>
<comment type="caution">
    <text evidence="1">The sequence shown here is derived from an EMBL/GenBank/DDBJ whole genome shotgun (WGS) entry which is preliminary data.</text>
</comment>
<organism evidence="1 2">
    <name type="scientific">Sedimentibacter acidaminivorans</name>
    <dbReference type="NCBI Taxonomy" id="913099"/>
    <lineage>
        <taxon>Bacteria</taxon>
        <taxon>Bacillati</taxon>
        <taxon>Bacillota</taxon>
        <taxon>Tissierellia</taxon>
        <taxon>Sedimentibacter</taxon>
    </lineage>
</organism>
<protein>
    <recommendedName>
        <fullName evidence="3">Phage major capsid protein E</fullName>
    </recommendedName>
</protein>
<dbReference type="Pfam" id="PF03864">
    <property type="entry name" value="Phage_cap_E"/>
    <property type="match status" value="1"/>
</dbReference>
<evidence type="ECO:0008006" key="3">
    <source>
        <dbReference type="Google" id="ProtNLM"/>
    </source>
</evidence>
<evidence type="ECO:0000313" key="1">
    <source>
        <dbReference type="EMBL" id="MBP1924599.1"/>
    </source>
</evidence>
<dbReference type="EMBL" id="JAGGKS010000001">
    <property type="protein sequence ID" value="MBP1924599.1"/>
    <property type="molecule type" value="Genomic_DNA"/>
</dbReference>
<dbReference type="Gene3D" id="3.15.30.10">
    <property type="entry name" value="putative capsid protein of prophage domain like"/>
    <property type="match status" value="1"/>
</dbReference>
<sequence length="353" mass="39725">MPLDLYNTRTMLQAIEMMMPAQTFLKDTFFANSRTFITENVDVDYYKGRRKMAPFVSPRMPGKVMDRQGFTTKSFKPAMIKPQRIITGDDINKRSMGENIYSVKSPDERAAELIARDLTELDEAITRREEWMAAQILFTGKVDIIGEGVNATMDFDFTNKTTLSGTELWSNHAKDEITGEYESNPIDDLETWRDAVIKSSGVNPDRVIMSADVVRAFTRHPAVTEVLDNRRIVLGQINPSVLPNGVTYIGAISKLGLDIYSYNEWYFDEDTETELPMVPAGTVMLGSSGARSDFLYGAVTLTDQGTNNFVTYEGSRIPDSWIKKDPASRILQLNSSPLPVPHEVDAWYIAKVL</sequence>
<dbReference type="InterPro" id="IPR005564">
    <property type="entry name" value="Major_capsid_GpE"/>
</dbReference>
<dbReference type="Proteomes" id="UP001519342">
    <property type="component" value="Unassembled WGS sequence"/>
</dbReference>
<proteinExistence type="inferred from homology"/>
<keyword evidence="2" id="KW-1185">Reference proteome</keyword>